<dbReference type="AlphaFoldDB" id="A0A917D9L5"/>
<evidence type="ECO:0000313" key="2">
    <source>
        <dbReference type="EMBL" id="GGD16137.1"/>
    </source>
</evidence>
<dbReference type="Proteomes" id="UP000613160">
    <property type="component" value="Unassembled WGS sequence"/>
</dbReference>
<evidence type="ECO:0000313" key="3">
    <source>
        <dbReference type="Proteomes" id="UP000613160"/>
    </source>
</evidence>
<accession>A0A917D9L5</accession>
<keyword evidence="1" id="KW-0812">Transmembrane</keyword>
<keyword evidence="1" id="KW-1133">Transmembrane helix</keyword>
<gene>
    <name evidence="2" type="ORF">GCM10011335_18630</name>
</gene>
<sequence>MSSVTSFPDGIDPGHVTSPPAVRRHASPLSLLLLGGLLAVAMTGLLGGGGVSVLRAGSPGALLEVEAPTILRNGEFFEMTVRVTARRAIDDLVLSIEPGLLERLTQNSMLPAASDETFDGQSFRFSYGPKQAGETMLVKQDFQINPDLVGGVRGRIAVMDGETEMAGMPVAIQVRP</sequence>
<evidence type="ECO:0000256" key="1">
    <source>
        <dbReference type="SAM" id="Phobius"/>
    </source>
</evidence>
<dbReference type="RefSeq" id="WP_188850286.1">
    <property type="nucleotide sequence ID" value="NZ_BMJJ01000003.1"/>
</dbReference>
<reference evidence="2" key="1">
    <citation type="journal article" date="2014" name="Int. J. Syst. Evol. Microbiol.">
        <title>Complete genome sequence of Corynebacterium casei LMG S-19264T (=DSM 44701T), isolated from a smear-ripened cheese.</title>
        <authorList>
            <consortium name="US DOE Joint Genome Institute (JGI-PGF)"/>
            <person name="Walter F."/>
            <person name="Albersmeier A."/>
            <person name="Kalinowski J."/>
            <person name="Ruckert C."/>
        </authorList>
    </citation>
    <scope>NUCLEOTIDE SEQUENCE</scope>
    <source>
        <strain evidence="2">CGMCC 1.15493</strain>
    </source>
</reference>
<organism evidence="2 3">
    <name type="scientific">Aureimonas glaciei</name>
    <dbReference type="NCBI Taxonomy" id="1776957"/>
    <lineage>
        <taxon>Bacteria</taxon>
        <taxon>Pseudomonadati</taxon>
        <taxon>Pseudomonadota</taxon>
        <taxon>Alphaproteobacteria</taxon>
        <taxon>Hyphomicrobiales</taxon>
        <taxon>Aurantimonadaceae</taxon>
        <taxon>Aureimonas</taxon>
    </lineage>
</organism>
<proteinExistence type="predicted"/>
<keyword evidence="3" id="KW-1185">Reference proteome</keyword>
<feature type="transmembrane region" description="Helical" evidence="1">
    <location>
        <begin position="29"/>
        <end position="54"/>
    </location>
</feature>
<keyword evidence="1" id="KW-0472">Membrane</keyword>
<name>A0A917D9L5_9HYPH</name>
<comment type="caution">
    <text evidence="2">The sequence shown here is derived from an EMBL/GenBank/DDBJ whole genome shotgun (WGS) entry which is preliminary data.</text>
</comment>
<protein>
    <submittedName>
        <fullName evidence="2">Uncharacterized protein</fullName>
    </submittedName>
</protein>
<reference evidence="2" key="2">
    <citation type="submission" date="2020-09" db="EMBL/GenBank/DDBJ databases">
        <authorList>
            <person name="Sun Q."/>
            <person name="Zhou Y."/>
        </authorList>
    </citation>
    <scope>NUCLEOTIDE SEQUENCE</scope>
    <source>
        <strain evidence="2">CGMCC 1.15493</strain>
    </source>
</reference>
<dbReference type="EMBL" id="BMJJ01000003">
    <property type="protein sequence ID" value="GGD16137.1"/>
    <property type="molecule type" value="Genomic_DNA"/>
</dbReference>